<gene>
    <name evidence="1" type="ORF">LA76x_3309</name>
</gene>
<evidence type="ECO:0000313" key="2">
    <source>
        <dbReference type="Proteomes" id="UP000060787"/>
    </source>
</evidence>
<dbReference type="EMBL" id="CP011129">
    <property type="protein sequence ID" value="ALN81435.1"/>
    <property type="molecule type" value="Genomic_DNA"/>
</dbReference>
<organism evidence="1 2">
    <name type="scientific">Lysobacter antibioticus</name>
    <dbReference type="NCBI Taxonomy" id="84531"/>
    <lineage>
        <taxon>Bacteria</taxon>
        <taxon>Pseudomonadati</taxon>
        <taxon>Pseudomonadota</taxon>
        <taxon>Gammaproteobacteria</taxon>
        <taxon>Lysobacterales</taxon>
        <taxon>Lysobacteraceae</taxon>
        <taxon>Lysobacter</taxon>
    </lineage>
</organism>
<accession>A0A0S2FD01</accession>
<dbReference type="AlphaFoldDB" id="A0A0S2FD01"/>
<dbReference type="KEGG" id="lab:LA76x_3309"/>
<name>A0A0S2FD01_LYSAN</name>
<keyword evidence="2" id="KW-1185">Reference proteome</keyword>
<reference evidence="1 2" key="1">
    <citation type="journal article" date="2015" name="BMC Genomics">
        <title>Comparative genomics and metabolic profiling of the genus Lysobacter.</title>
        <authorList>
            <person name="de Bruijn I."/>
            <person name="Cheng X."/>
            <person name="de Jager V."/>
            <person name="Exposito R.G."/>
            <person name="Watrous J."/>
            <person name="Patel N."/>
            <person name="Postma J."/>
            <person name="Dorrestein P.C."/>
            <person name="Kobayashi D."/>
            <person name="Raaijmakers J.M."/>
        </authorList>
    </citation>
    <scope>NUCLEOTIDE SEQUENCE [LARGE SCALE GENOMIC DNA]</scope>
    <source>
        <strain evidence="1 2">76</strain>
    </source>
</reference>
<dbReference type="PATRIC" id="fig|84531.8.peg.3325"/>
<protein>
    <submittedName>
        <fullName evidence="1">Uncharacterized protein</fullName>
    </submittedName>
</protein>
<evidence type="ECO:0000313" key="1">
    <source>
        <dbReference type="EMBL" id="ALN81435.1"/>
    </source>
</evidence>
<proteinExistence type="predicted"/>
<dbReference type="Proteomes" id="UP000060787">
    <property type="component" value="Chromosome"/>
</dbReference>
<sequence length="468" mass="50956">MDAAMKLAVFPVSVSDNPRATTLTRAWIERACASVKRYIEEQSGGRKSPDFKVFDWLALSMTRQQWMALGGNVSDTVNQEVISVLQADLSGYDRFIYIIDDGVSTSGVSENNEIRIGALDFDPALLAHELTHVYGAGDTFLDAPDGPKIYDALFCIMGREGSKHSFRDMSLVSPHDGADIGHADCGPGMCVPTLLATGWLDLAKHGVEVTGFTTGLTGSTARIRALDGAPREDGGLPVCCFVDDGDRYLVEYRSPKSRWDGGLPASANGWLVVNRTPLDGPLTTLEVASFAVMPGKTVSFGGPDNMYPFGAGPLRLSVMACDVTNGTVDVRFARQLGKAPQYTQPFEGFIPDDGCLLWTPTSGWRSFPARSDLALVLEKVVELDQIRDLARVSGRRYAMNLAGASERQHVALQEAVAQIDNNMQTPKGKLMAQTGRLRQLLHPNNSMLDRRALTEELENLQSIVQQVQ</sequence>